<feature type="compositionally biased region" description="Polar residues" evidence="1">
    <location>
        <begin position="733"/>
        <end position="754"/>
    </location>
</feature>
<feature type="compositionally biased region" description="Low complexity" evidence="1">
    <location>
        <begin position="886"/>
        <end position="898"/>
    </location>
</feature>
<feature type="compositionally biased region" description="Polar residues" evidence="1">
    <location>
        <begin position="663"/>
        <end position="678"/>
    </location>
</feature>
<feature type="compositionally biased region" description="Polar residues" evidence="1">
    <location>
        <begin position="283"/>
        <end position="297"/>
    </location>
</feature>
<feature type="compositionally biased region" description="Basic and acidic residues" evidence="1">
    <location>
        <begin position="148"/>
        <end position="164"/>
    </location>
</feature>
<feature type="compositionally biased region" description="Polar residues" evidence="1">
    <location>
        <begin position="613"/>
        <end position="624"/>
    </location>
</feature>
<dbReference type="AlphaFoldDB" id="A0A0L0FHN1"/>
<protein>
    <submittedName>
        <fullName evidence="2">Uncharacterized protein</fullName>
    </submittedName>
</protein>
<dbReference type="Proteomes" id="UP000054560">
    <property type="component" value="Unassembled WGS sequence"/>
</dbReference>
<feature type="compositionally biased region" description="Polar residues" evidence="1">
    <location>
        <begin position="250"/>
        <end position="263"/>
    </location>
</feature>
<sequence length="1070" mass="114344">ISPADFGAGRKFVPETHKPSFPPATSYATLSGDNTRNTGNPNTHINGNSANSDVLKKEANQDTRGNSSGISRVARSRRSRADRQSKSGMGSKMNLSAILEIGVENESGTDSGSANGPDSEAEGLDGYEGQVDTSVRSVPKKGQTTERAGADNKAERTRDIERTVDAGGPALHSGTGDIESDTDSIDEDTTVPSGRRSEVGVARPVKSAKRRSDTRTRAKMGKMCSDTVAMCARGEGSNAIVTKAKRANAQARSSGIESKSLRSTARCGRAEATGAGTTAESTKVNVRSTTTKAQSTRSKARSTHSESESTNAVAKRANAKARYSIAEKEATQTHRNESTRKRPLRPSEGLQLKTGLPEGYLKARKRRDTIQDQTAAQPKEASGTHHSTSRKRGRAGRDELAVQDDDRGGYAYARDGGGVSESICQAVVVRERLLACVVHSRHVGAAFHRTGCERGLRRRPVIRTFRRVGLPTVYGKVAKAFTRRRNSKARAIQRVSVREYQGKAQERTVDEVVIIIEDSESGSEADGEELEYGVDDRITDPAGDQTYQHLHSGAEKAHEAHYIVGVGTALEGGVVQSDVERTKDDTGIHMETHQEDSRMVKEPCRVKNIGPTEHQTWLISSDTGPQGGPEPVATPEDIPRGGHGDESDDEDMPMGVPIDDVANMQSNSPQPPALTSLSPEGVVSLPSGPGRTVDAHSGDGTDGAGTGVDVQEIAETRGEGVHIPDTGIKTSRESVGSSKRQRRSPSTATNSSRPKSTEPVSKRTRHSATKSAEVERKDINSSVEVGNEEETGGRINTDLQDKLQESGSKSESGSGDTRCGADLEFGRRTCPAGVRVSASKTKGVKRVSISGATDENWDGNDESGSTCGSPVDGLGASLTPYEQKLSRSSTSGTARTRSCTLSPTKEGSGLVLTPHMEANSEQGVEVGLSTESYPSSARKGTRRIKLQEETRSGRIGTCVSSDQAYPSPHSGRKERSQNAEHLGRVGKKHTAKDKYGPKETQSGRPRGDGFDGPKGTHDIEASHRSHEKGHTGRQDGVPQVHASRVSPLSRADEGKSRGHGSDWKRRRTNT</sequence>
<dbReference type="GeneID" id="25912014"/>
<dbReference type="EMBL" id="KQ243326">
    <property type="protein sequence ID" value="KNC75976.1"/>
    <property type="molecule type" value="Genomic_DNA"/>
</dbReference>
<keyword evidence="3" id="KW-1185">Reference proteome</keyword>
<feature type="non-terminal residue" evidence="2">
    <location>
        <position position="1"/>
    </location>
</feature>
<feature type="region of interest" description="Disordered" evidence="1">
    <location>
        <begin position="1"/>
        <end position="219"/>
    </location>
</feature>
<evidence type="ECO:0000256" key="1">
    <source>
        <dbReference type="SAM" id="MobiDB-lite"/>
    </source>
</evidence>
<feature type="compositionally biased region" description="Low complexity" evidence="1">
    <location>
        <begin position="805"/>
        <end position="815"/>
    </location>
</feature>
<feature type="compositionally biased region" description="Polar residues" evidence="1">
    <location>
        <begin position="26"/>
        <end position="52"/>
    </location>
</feature>
<dbReference type="RefSeq" id="XP_014149878.1">
    <property type="nucleotide sequence ID" value="XM_014294403.1"/>
</dbReference>
<feature type="region of interest" description="Disordered" evidence="1">
    <location>
        <begin position="611"/>
        <end position="1070"/>
    </location>
</feature>
<name>A0A0L0FHN1_9EUKA</name>
<feature type="compositionally biased region" description="Basic and acidic residues" evidence="1">
    <location>
        <begin position="1005"/>
        <end position="1033"/>
    </location>
</feature>
<organism evidence="2 3">
    <name type="scientific">Sphaeroforma arctica JP610</name>
    <dbReference type="NCBI Taxonomy" id="667725"/>
    <lineage>
        <taxon>Eukaryota</taxon>
        <taxon>Ichthyosporea</taxon>
        <taxon>Ichthyophonida</taxon>
        <taxon>Sphaeroforma</taxon>
    </lineage>
</organism>
<evidence type="ECO:0000313" key="3">
    <source>
        <dbReference type="Proteomes" id="UP000054560"/>
    </source>
</evidence>
<feature type="compositionally biased region" description="Basic and acidic residues" evidence="1">
    <location>
        <begin position="971"/>
        <end position="983"/>
    </location>
</feature>
<evidence type="ECO:0000313" key="2">
    <source>
        <dbReference type="EMBL" id="KNC75976.1"/>
    </source>
</evidence>
<feature type="compositionally biased region" description="Polar residues" evidence="1">
    <location>
        <begin position="106"/>
        <end position="116"/>
    </location>
</feature>
<feature type="region of interest" description="Disordered" evidence="1">
    <location>
        <begin position="247"/>
        <end position="403"/>
    </location>
</feature>
<reference evidence="2 3" key="1">
    <citation type="submission" date="2011-02" db="EMBL/GenBank/DDBJ databases">
        <title>The Genome Sequence of Sphaeroforma arctica JP610.</title>
        <authorList>
            <consortium name="The Broad Institute Genome Sequencing Platform"/>
            <person name="Russ C."/>
            <person name="Cuomo C."/>
            <person name="Young S.K."/>
            <person name="Zeng Q."/>
            <person name="Gargeya S."/>
            <person name="Alvarado L."/>
            <person name="Berlin A."/>
            <person name="Chapman S.B."/>
            <person name="Chen Z."/>
            <person name="Freedman E."/>
            <person name="Gellesch M."/>
            <person name="Goldberg J."/>
            <person name="Griggs A."/>
            <person name="Gujja S."/>
            <person name="Heilman E."/>
            <person name="Heiman D."/>
            <person name="Howarth C."/>
            <person name="Mehta T."/>
            <person name="Neiman D."/>
            <person name="Pearson M."/>
            <person name="Roberts A."/>
            <person name="Saif S."/>
            <person name="Shea T."/>
            <person name="Shenoy N."/>
            <person name="Sisk P."/>
            <person name="Stolte C."/>
            <person name="Sykes S."/>
            <person name="White J."/>
            <person name="Yandava C."/>
            <person name="Burger G."/>
            <person name="Gray M.W."/>
            <person name="Holland P.W.H."/>
            <person name="King N."/>
            <person name="Lang F.B.F."/>
            <person name="Roger A.J."/>
            <person name="Ruiz-Trillo I."/>
            <person name="Haas B."/>
            <person name="Nusbaum C."/>
            <person name="Birren B."/>
        </authorList>
    </citation>
    <scope>NUCLEOTIDE SEQUENCE [LARGE SCALE GENOMIC DNA]</scope>
    <source>
        <strain evidence="2 3">JP610</strain>
    </source>
</reference>
<feature type="compositionally biased region" description="Low complexity" evidence="1">
    <location>
        <begin position="311"/>
        <end position="322"/>
    </location>
</feature>
<accession>A0A0L0FHN1</accession>
<gene>
    <name evidence="2" type="ORF">SARC_11510</name>
</gene>
<feature type="compositionally biased region" description="Acidic residues" evidence="1">
    <location>
        <begin position="178"/>
        <end position="189"/>
    </location>
</feature>
<feature type="compositionally biased region" description="Low complexity" evidence="1">
    <location>
        <begin position="264"/>
        <end position="282"/>
    </location>
</feature>
<feature type="compositionally biased region" description="Basic and acidic residues" evidence="1">
    <location>
        <begin position="1050"/>
        <end position="1063"/>
    </location>
</feature>
<proteinExistence type="predicted"/>
<feature type="compositionally biased region" description="Basic and acidic residues" evidence="1">
    <location>
        <begin position="325"/>
        <end position="340"/>
    </location>
</feature>